<dbReference type="KEGG" id="snk:CP967_08550"/>
<dbReference type="AlphaFoldDB" id="A0A5J6F6M4"/>
<name>A0A5J6F6M4_9ACTN</name>
<proteinExistence type="predicted"/>
<protein>
    <submittedName>
        <fullName evidence="2">Uncharacterized protein</fullName>
    </submittedName>
</protein>
<dbReference type="EMBL" id="CP023702">
    <property type="protein sequence ID" value="QEU72011.1"/>
    <property type="molecule type" value="Genomic_DNA"/>
</dbReference>
<evidence type="ECO:0000313" key="3">
    <source>
        <dbReference type="Proteomes" id="UP000326178"/>
    </source>
</evidence>
<organism evidence="2 3">
    <name type="scientific">Streptomyces nitrosporeus</name>
    <dbReference type="NCBI Taxonomy" id="28894"/>
    <lineage>
        <taxon>Bacteria</taxon>
        <taxon>Bacillati</taxon>
        <taxon>Actinomycetota</taxon>
        <taxon>Actinomycetes</taxon>
        <taxon>Kitasatosporales</taxon>
        <taxon>Streptomycetaceae</taxon>
        <taxon>Streptomyces</taxon>
    </lineage>
</organism>
<sequence length="61" mass="5283">MVASGPGAGRRHHSPPGTAKGGSTGGGGGGGGGAAGAGPGRGAPAGMIRVGVMGSGMGCPQ</sequence>
<gene>
    <name evidence="2" type="ORF">CP967_08550</name>
</gene>
<dbReference type="Proteomes" id="UP000326178">
    <property type="component" value="Chromosome"/>
</dbReference>
<evidence type="ECO:0000313" key="2">
    <source>
        <dbReference type="EMBL" id="QEU72011.1"/>
    </source>
</evidence>
<evidence type="ECO:0000256" key="1">
    <source>
        <dbReference type="SAM" id="MobiDB-lite"/>
    </source>
</evidence>
<accession>A0A5J6F6M4</accession>
<feature type="compositionally biased region" description="Gly residues" evidence="1">
    <location>
        <begin position="19"/>
        <end position="43"/>
    </location>
</feature>
<feature type="region of interest" description="Disordered" evidence="1">
    <location>
        <begin position="1"/>
        <end position="61"/>
    </location>
</feature>
<keyword evidence="3" id="KW-1185">Reference proteome</keyword>
<reference evidence="2 3" key="1">
    <citation type="submission" date="2017-09" db="EMBL/GenBank/DDBJ databases">
        <authorList>
            <person name="Lee N."/>
            <person name="Cho B.-K."/>
        </authorList>
    </citation>
    <scope>NUCLEOTIDE SEQUENCE [LARGE SCALE GENOMIC DNA]</scope>
    <source>
        <strain evidence="2 3">ATCC 12769</strain>
    </source>
</reference>